<sequence>MKSNGTDSWCWKSLLRARELLKVRMRKRVEDAESINIWENRWLPDIENGKVKSKRSEEYDVQRVCELIKEGKWDKELIAPVFEEKEGREILRIPLSVHHMNDRIYWGKSSSREYTVKSGYRPAKNGKKKEDYVRTCAESSCRRKCLSQS</sequence>
<evidence type="ECO:0000313" key="2">
    <source>
        <dbReference type="RefSeq" id="XP_071903456.1"/>
    </source>
</evidence>
<reference evidence="2" key="2">
    <citation type="submission" date="2025-08" db="UniProtKB">
        <authorList>
            <consortium name="RefSeq"/>
        </authorList>
    </citation>
    <scope>IDENTIFICATION</scope>
    <source>
        <tissue evidence="2">Leaves</tissue>
    </source>
</reference>
<evidence type="ECO:0000313" key="1">
    <source>
        <dbReference type="Proteomes" id="UP001652660"/>
    </source>
</evidence>
<organism evidence="1 2">
    <name type="scientific">Coffea arabica</name>
    <name type="common">Arabian coffee</name>
    <dbReference type="NCBI Taxonomy" id="13443"/>
    <lineage>
        <taxon>Eukaryota</taxon>
        <taxon>Viridiplantae</taxon>
        <taxon>Streptophyta</taxon>
        <taxon>Embryophyta</taxon>
        <taxon>Tracheophyta</taxon>
        <taxon>Spermatophyta</taxon>
        <taxon>Magnoliopsida</taxon>
        <taxon>eudicotyledons</taxon>
        <taxon>Gunneridae</taxon>
        <taxon>Pentapetalae</taxon>
        <taxon>asterids</taxon>
        <taxon>lamiids</taxon>
        <taxon>Gentianales</taxon>
        <taxon>Rubiaceae</taxon>
        <taxon>Ixoroideae</taxon>
        <taxon>Gardenieae complex</taxon>
        <taxon>Bertiereae - Coffeeae clade</taxon>
        <taxon>Coffeeae</taxon>
        <taxon>Coffea</taxon>
    </lineage>
</organism>
<name>A0ABM4U847_COFAR</name>
<dbReference type="GeneID" id="140005963"/>
<accession>A0ABM4U847</accession>
<proteinExistence type="predicted"/>
<dbReference type="Proteomes" id="UP001652660">
    <property type="component" value="Chromosome 1c"/>
</dbReference>
<dbReference type="RefSeq" id="XP_071903456.1">
    <property type="nucleotide sequence ID" value="XM_072047355.1"/>
</dbReference>
<keyword evidence="1" id="KW-1185">Reference proteome</keyword>
<reference evidence="1" key="1">
    <citation type="journal article" date="2025" name="Foods">
        <title>Unveiling the Microbial Signatures of Arabica Coffee Cherries: Insights into Ripeness Specific Diversity, Functional Traits, and Implications for Quality and Safety.</title>
        <authorList>
            <consortium name="RefSeq"/>
            <person name="Tenea G.N."/>
            <person name="Cifuentes V."/>
            <person name="Reyes P."/>
            <person name="Cevallos-Vallejos M."/>
        </authorList>
    </citation>
    <scope>NUCLEOTIDE SEQUENCE [LARGE SCALE GENOMIC DNA]</scope>
</reference>
<gene>
    <name evidence="2" type="primary">LOC140005963</name>
</gene>
<protein>
    <submittedName>
        <fullName evidence="2">Uncharacterized protein</fullName>
    </submittedName>
</protein>